<evidence type="ECO:0000313" key="1">
    <source>
        <dbReference type="EMBL" id="UUN98691.1"/>
    </source>
</evidence>
<reference evidence="1" key="1">
    <citation type="submission" date="2022-02" db="EMBL/GenBank/DDBJ databases">
        <title>Characterization of Tn125 harboring carbapenem-resistant Acinetobacter bereziniae clinical isolates.</title>
        <authorList>
            <person name="Wong N.-K."/>
            <person name="Pan Q."/>
        </authorList>
    </citation>
    <scope>NUCLEOTIDE SEQUENCE</scope>
    <source>
        <strain evidence="1">GD03393</strain>
    </source>
</reference>
<evidence type="ECO:0000313" key="2">
    <source>
        <dbReference type="Proteomes" id="UP000644140"/>
    </source>
</evidence>
<proteinExistence type="predicted"/>
<name>A0A8I1AIR2_ACIBZ</name>
<dbReference type="RefSeq" id="WP_121774604.1">
    <property type="nucleotide sequence ID" value="NZ_BKNL01000003.1"/>
</dbReference>
<sequence length="194" mass="22837">MKVILDFIKTIIPRKYNVKDAYEQENIPLTQEHILVIQNLHVAWLNIENGTLAVYLPRFDEISKILKKSKNSNELKKIMSEALCAFPTWFAASSCLANRYVYKENEVFDLTEHHIELLKLLIWCDMKINDGLVDFFFKGYPLPLPYTDGKRPFGQRVNYKDDIIELLDEKVDAESLFRELDKALYVYLRNAVWN</sequence>
<organism evidence="1 2">
    <name type="scientific">Acinetobacter bereziniae</name>
    <name type="common">Acinetobacter genomosp. 10</name>
    <dbReference type="NCBI Taxonomy" id="106648"/>
    <lineage>
        <taxon>Bacteria</taxon>
        <taxon>Pseudomonadati</taxon>
        <taxon>Pseudomonadota</taxon>
        <taxon>Gammaproteobacteria</taxon>
        <taxon>Moraxellales</taxon>
        <taxon>Moraxellaceae</taxon>
        <taxon>Acinetobacter</taxon>
    </lineage>
</organism>
<dbReference type="Proteomes" id="UP000644140">
    <property type="component" value="Chromosome"/>
</dbReference>
<dbReference type="EMBL" id="CP092085">
    <property type="protein sequence ID" value="UUN98691.1"/>
    <property type="molecule type" value="Genomic_DNA"/>
</dbReference>
<accession>A0A8I1AIR2</accession>
<gene>
    <name evidence="1" type="ORF">I9054_004345</name>
</gene>
<dbReference type="AlphaFoldDB" id="A0A8I1AIR2"/>
<protein>
    <submittedName>
        <fullName evidence="1">Uncharacterized protein</fullName>
    </submittedName>
</protein>